<proteinExistence type="predicted"/>
<evidence type="ECO:0000256" key="1">
    <source>
        <dbReference type="SAM" id="Phobius"/>
    </source>
</evidence>
<dbReference type="Proteomes" id="UP000005408">
    <property type="component" value="Unassembled WGS sequence"/>
</dbReference>
<keyword evidence="1" id="KW-1133">Transmembrane helix</keyword>
<keyword evidence="1" id="KW-0472">Membrane</keyword>
<sequence>MAICTARQNGLVAVEISCKLIRVWETFDNSKQAYDIDVGRAVSGIVSGIKRHSVYKMRVLGYSRGGDGAMSSPPTLFTLGGYIFYDSSSTLVLPAISSATVSSSYIITIVLTKICLYLITISLEI</sequence>
<organism evidence="2 3">
    <name type="scientific">Magallana gigas</name>
    <name type="common">Pacific oyster</name>
    <name type="synonym">Crassostrea gigas</name>
    <dbReference type="NCBI Taxonomy" id="29159"/>
    <lineage>
        <taxon>Eukaryota</taxon>
        <taxon>Metazoa</taxon>
        <taxon>Spiralia</taxon>
        <taxon>Lophotrochozoa</taxon>
        <taxon>Mollusca</taxon>
        <taxon>Bivalvia</taxon>
        <taxon>Autobranchia</taxon>
        <taxon>Pteriomorphia</taxon>
        <taxon>Ostreida</taxon>
        <taxon>Ostreoidea</taxon>
        <taxon>Ostreidae</taxon>
        <taxon>Magallana</taxon>
    </lineage>
</organism>
<accession>A0A8W8LSX9</accession>
<dbReference type="EnsemblMetazoa" id="G28906.1">
    <property type="protein sequence ID" value="G28906.1:cds"/>
    <property type="gene ID" value="G28906"/>
</dbReference>
<keyword evidence="3" id="KW-1185">Reference proteome</keyword>
<keyword evidence="1" id="KW-0812">Transmembrane</keyword>
<protein>
    <submittedName>
        <fullName evidence="2">Uncharacterized protein</fullName>
    </submittedName>
</protein>
<reference evidence="2" key="1">
    <citation type="submission" date="2022-08" db="UniProtKB">
        <authorList>
            <consortium name="EnsemblMetazoa"/>
        </authorList>
    </citation>
    <scope>IDENTIFICATION</scope>
    <source>
        <strain evidence="2">05x7-T-G4-1.051#20</strain>
    </source>
</reference>
<name>A0A8W8LSX9_MAGGI</name>
<dbReference type="AlphaFoldDB" id="A0A8W8LSX9"/>
<evidence type="ECO:0000313" key="2">
    <source>
        <dbReference type="EnsemblMetazoa" id="G28906.1:cds"/>
    </source>
</evidence>
<evidence type="ECO:0000313" key="3">
    <source>
        <dbReference type="Proteomes" id="UP000005408"/>
    </source>
</evidence>
<feature type="transmembrane region" description="Helical" evidence="1">
    <location>
        <begin position="105"/>
        <end position="123"/>
    </location>
</feature>